<gene>
    <name evidence="2" type="ORF">VHA01S_046_00220</name>
</gene>
<accession>V5FFJ7</accession>
<feature type="transmembrane region" description="Helical" evidence="1">
    <location>
        <begin position="77"/>
        <end position="96"/>
    </location>
</feature>
<sequence length="133" mass="14623">MNCPNDLKSAITSYSFIATPFILLIVVKVLTGKFEELILTGDWSIASAMIYSSAAFNVRSAIRDYKGRLNEVGLDGFMARTTIMSSVSVTIYVLALTQDHNYLIGALQIALFIVASIAHIKYTRLAYCLKGCD</sequence>
<protein>
    <submittedName>
        <fullName evidence="2">Uncharacterized protein</fullName>
    </submittedName>
</protein>
<feature type="transmembrane region" description="Helical" evidence="1">
    <location>
        <begin position="12"/>
        <end position="31"/>
    </location>
</feature>
<evidence type="ECO:0000313" key="2">
    <source>
        <dbReference type="EMBL" id="GAD90513.1"/>
    </source>
</evidence>
<keyword evidence="1" id="KW-1133">Transmembrane helix</keyword>
<keyword evidence="1" id="KW-0812">Transmembrane</keyword>
<feature type="transmembrane region" description="Helical" evidence="1">
    <location>
        <begin position="37"/>
        <end position="56"/>
    </location>
</feature>
<name>V5FFJ7_9VIBR</name>
<comment type="caution">
    <text evidence="2">The sequence shown here is derived from an EMBL/GenBank/DDBJ whole genome shotgun (WGS) entry which is preliminary data.</text>
</comment>
<dbReference type="EMBL" id="BAUJ01000046">
    <property type="protein sequence ID" value="GAD90513.1"/>
    <property type="molecule type" value="Genomic_DNA"/>
</dbReference>
<evidence type="ECO:0000313" key="3">
    <source>
        <dbReference type="Proteomes" id="UP000017800"/>
    </source>
</evidence>
<keyword evidence="3" id="KW-1185">Reference proteome</keyword>
<reference evidence="2 3" key="1">
    <citation type="submission" date="2013-11" db="EMBL/GenBank/DDBJ databases">
        <title>Whole genome shotgun sequence of Vibrio halioticoli NBRC 102217.</title>
        <authorList>
            <person name="Isaki S."/>
            <person name="Kimura A."/>
            <person name="Ohji S."/>
            <person name="Hosoyama A."/>
            <person name="Fujita N."/>
            <person name="Hashimoto M."/>
            <person name="Hosoyama Y."/>
            <person name="Yamazoe A."/>
        </authorList>
    </citation>
    <scope>NUCLEOTIDE SEQUENCE [LARGE SCALE GENOMIC DNA]</scope>
    <source>
        <strain evidence="2 3">NBRC 102217</strain>
    </source>
</reference>
<feature type="transmembrane region" description="Helical" evidence="1">
    <location>
        <begin position="102"/>
        <end position="120"/>
    </location>
</feature>
<keyword evidence="1" id="KW-0472">Membrane</keyword>
<dbReference type="Proteomes" id="UP000017800">
    <property type="component" value="Unassembled WGS sequence"/>
</dbReference>
<evidence type="ECO:0000256" key="1">
    <source>
        <dbReference type="SAM" id="Phobius"/>
    </source>
</evidence>
<dbReference type="AlphaFoldDB" id="V5FFJ7"/>
<proteinExistence type="predicted"/>
<organism evidence="2 3">
    <name type="scientific">Vibrio halioticoli NBRC 102217</name>
    <dbReference type="NCBI Taxonomy" id="1219072"/>
    <lineage>
        <taxon>Bacteria</taxon>
        <taxon>Pseudomonadati</taxon>
        <taxon>Pseudomonadota</taxon>
        <taxon>Gammaproteobacteria</taxon>
        <taxon>Vibrionales</taxon>
        <taxon>Vibrionaceae</taxon>
        <taxon>Vibrio</taxon>
    </lineage>
</organism>